<dbReference type="EMBL" id="BAABIW010000028">
    <property type="protein sequence ID" value="GAA5035628.1"/>
    <property type="molecule type" value="Genomic_DNA"/>
</dbReference>
<evidence type="ECO:0000313" key="3">
    <source>
        <dbReference type="Proteomes" id="UP001500427"/>
    </source>
</evidence>
<reference evidence="3" key="1">
    <citation type="journal article" date="2019" name="Int. J. Syst. Evol. Microbiol.">
        <title>The Global Catalogue of Microorganisms (GCM) 10K type strain sequencing project: providing services to taxonomists for standard genome sequencing and annotation.</title>
        <authorList>
            <consortium name="The Broad Institute Genomics Platform"/>
            <consortium name="The Broad Institute Genome Sequencing Center for Infectious Disease"/>
            <person name="Wu L."/>
            <person name="Ma J."/>
        </authorList>
    </citation>
    <scope>NUCLEOTIDE SEQUENCE [LARGE SCALE GENOMIC DNA]</scope>
    <source>
        <strain evidence="3">JCM 17687</strain>
    </source>
</reference>
<feature type="compositionally biased region" description="Gly residues" evidence="1">
    <location>
        <begin position="44"/>
        <end position="57"/>
    </location>
</feature>
<gene>
    <name evidence="2" type="ORF">GCM10023258_37720</name>
</gene>
<organism evidence="2 3">
    <name type="scientific">Terrabacter aeriphilus</name>
    <dbReference type="NCBI Taxonomy" id="515662"/>
    <lineage>
        <taxon>Bacteria</taxon>
        <taxon>Bacillati</taxon>
        <taxon>Actinomycetota</taxon>
        <taxon>Actinomycetes</taxon>
        <taxon>Micrococcales</taxon>
        <taxon>Intrasporangiaceae</taxon>
        <taxon>Terrabacter</taxon>
    </lineage>
</organism>
<dbReference type="Proteomes" id="UP001500427">
    <property type="component" value="Unassembled WGS sequence"/>
</dbReference>
<feature type="compositionally biased region" description="Low complexity" evidence="1">
    <location>
        <begin position="24"/>
        <end position="43"/>
    </location>
</feature>
<proteinExistence type="predicted"/>
<evidence type="ECO:0000256" key="1">
    <source>
        <dbReference type="SAM" id="MobiDB-lite"/>
    </source>
</evidence>
<comment type="caution">
    <text evidence="2">The sequence shown here is derived from an EMBL/GenBank/DDBJ whole genome shotgun (WGS) entry which is preliminary data.</text>
</comment>
<feature type="region of interest" description="Disordered" evidence="1">
    <location>
        <begin position="1"/>
        <end position="57"/>
    </location>
</feature>
<dbReference type="RefSeq" id="WP_345509073.1">
    <property type="nucleotide sequence ID" value="NZ_BAABIW010000028.1"/>
</dbReference>
<protein>
    <submittedName>
        <fullName evidence="2">Uncharacterized protein</fullName>
    </submittedName>
</protein>
<name>A0ABP9JLE7_9MICO</name>
<keyword evidence="3" id="KW-1185">Reference proteome</keyword>
<evidence type="ECO:0000313" key="2">
    <source>
        <dbReference type="EMBL" id="GAA5035628.1"/>
    </source>
</evidence>
<sequence length="57" mass="5341">MTDDRIPGSVPPVPADDDAPAPDAPRAPGQPDEGAAPAGDPGATDGGPDAGPGVARG</sequence>
<accession>A0ABP9JLE7</accession>